<feature type="chain" id="PRO_5016851658" evidence="2">
    <location>
        <begin position="20"/>
        <end position="670"/>
    </location>
</feature>
<evidence type="ECO:0000259" key="3">
    <source>
        <dbReference type="Pfam" id="PF18962"/>
    </source>
</evidence>
<protein>
    <submittedName>
        <fullName evidence="4">Putative secreted protein (Por secretion system target)</fullName>
    </submittedName>
</protein>
<feature type="signal peptide" evidence="2">
    <location>
        <begin position="1"/>
        <end position="19"/>
    </location>
</feature>
<dbReference type="AlphaFoldDB" id="A0A370Q5A6"/>
<evidence type="ECO:0000256" key="1">
    <source>
        <dbReference type="ARBA" id="ARBA00022729"/>
    </source>
</evidence>
<keyword evidence="1 2" id="KW-0732">Signal</keyword>
<dbReference type="Pfam" id="PF18962">
    <property type="entry name" value="Por_Secre_tail"/>
    <property type="match status" value="1"/>
</dbReference>
<keyword evidence="5" id="KW-1185">Reference proteome</keyword>
<organism evidence="4 5">
    <name type="scientific">Marinirhabdus gelatinilytica</name>
    <dbReference type="NCBI Taxonomy" id="1703343"/>
    <lineage>
        <taxon>Bacteria</taxon>
        <taxon>Pseudomonadati</taxon>
        <taxon>Bacteroidota</taxon>
        <taxon>Flavobacteriia</taxon>
        <taxon>Flavobacteriales</taxon>
        <taxon>Flavobacteriaceae</taxon>
    </lineage>
</organism>
<dbReference type="InterPro" id="IPR026444">
    <property type="entry name" value="Secre_tail"/>
</dbReference>
<name>A0A370Q5A6_9FLAO</name>
<dbReference type="RefSeq" id="WP_170134785.1">
    <property type="nucleotide sequence ID" value="NZ_QRAO01000007.1"/>
</dbReference>
<feature type="domain" description="Secretion system C-terminal sorting" evidence="3">
    <location>
        <begin position="602"/>
        <end position="667"/>
    </location>
</feature>
<evidence type="ECO:0000313" key="4">
    <source>
        <dbReference type="EMBL" id="RDK83479.1"/>
    </source>
</evidence>
<evidence type="ECO:0000313" key="5">
    <source>
        <dbReference type="Proteomes" id="UP000255317"/>
    </source>
</evidence>
<gene>
    <name evidence="4" type="ORF">C8D94_10716</name>
</gene>
<evidence type="ECO:0000256" key="2">
    <source>
        <dbReference type="SAM" id="SignalP"/>
    </source>
</evidence>
<dbReference type="Proteomes" id="UP000255317">
    <property type="component" value="Unassembled WGS sequence"/>
</dbReference>
<comment type="caution">
    <text evidence="4">The sequence shown here is derived from an EMBL/GenBank/DDBJ whole genome shotgun (WGS) entry which is preliminary data.</text>
</comment>
<reference evidence="4 5" key="1">
    <citation type="submission" date="2018-07" db="EMBL/GenBank/DDBJ databases">
        <title>Genomic Encyclopedia of Type Strains, Phase IV (KMG-IV): sequencing the most valuable type-strain genomes for metagenomic binning, comparative biology and taxonomic classification.</title>
        <authorList>
            <person name="Goeker M."/>
        </authorList>
    </citation>
    <scope>NUCLEOTIDE SEQUENCE [LARGE SCALE GENOMIC DNA]</scope>
    <source>
        <strain evidence="4 5">DSM 101478</strain>
    </source>
</reference>
<dbReference type="EMBL" id="QRAO01000007">
    <property type="protein sequence ID" value="RDK83479.1"/>
    <property type="molecule type" value="Genomic_DNA"/>
</dbReference>
<dbReference type="NCBIfam" id="TIGR04183">
    <property type="entry name" value="Por_Secre_tail"/>
    <property type="match status" value="1"/>
</dbReference>
<proteinExistence type="predicted"/>
<sequence>MKHLLLVPAMLLASVISTAQLYVAPNTTGTPSDSYVYVNDQVLFVEQDVNLTENNVTAGQEASIYLRNDGQLIQGTSNSSNVGSGYISVYRENPGSDAWDYTFYGSPVGDIFTNPAAAPGNINFGAESLFAVETITASNQASLTGSYEGFTNSSANTVSISHRWLYTKGSGHQSPWNRMYGANAAPAGQGFIMKGVNLDGAPGNHDYTYDFRGRPNNGQFDLATTPVTGNHPQNDMPEQELLSGNPYPSALDLNRVFWDTQAGDPDGTINTTNTEIIKIAYWDENRAINSHLYTENEGGFGTWIPNSSNPDGEVGSAGYEPGTYTVAPFLQYDAGGNPTGQNGSGNMYDRRFAPIGQGFYFITQNTDVAAGDLTLNEISVKNSHRRFIKEGAATDSQFRNPLGGNTGGLAATDTSVGTNPGPANPYEGLSPRMRIYTYFDESHFRDMVLLFNENSTDGYDWGMDATHPNDADFGDAYFTFDPTGQGDNYNNYVIQTVPYDVQKKIHYRVKLDQPMQVVVQLVQEINLPCNNVFLWDSQEDTYQKISGNHTASLDLPAGNYLDRFYITFLDDSTFADEQGTAENVLTTLENVDFFQNNVLGQMEISNPERYDIKYAHIFDMTGKLVQTRANIGNVSKFEMNTSTFADGVYVVKLATADNVSIDYKAIVTNK</sequence>
<accession>A0A370Q5A6</accession>